<dbReference type="Proteomes" id="UP000094053">
    <property type="component" value="Unassembled WGS sequence"/>
</dbReference>
<feature type="transmembrane region" description="Helical" evidence="1">
    <location>
        <begin position="86"/>
        <end position="106"/>
    </location>
</feature>
<dbReference type="EMBL" id="MIHA01000031">
    <property type="protein sequence ID" value="ODQ86460.1"/>
    <property type="molecule type" value="Genomic_DNA"/>
</dbReference>
<comment type="caution">
    <text evidence="2">The sequence shown here is derived from an EMBL/GenBank/DDBJ whole genome shotgun (WGS) entry which is preliminary data.</text>
</comment>
<keyword evidence="2" id="KW-0378">Hydrolase</keyword>
<keyword evidence="1" id="KW-0472">Membrane</keyword>
<dbReference type="RefSeq" id="WP_069416717.1">
    <property type="nucleotide sequence ID" value="NZ_JACKUL010000026.1"/>
</dbReference>
<keyword evidence="1" id="KW-0812">Transmembrane</keyword>
<gene>
    <name evidence="2" type="ORF">BHQ18_26955</name>
</gene>
<evidence type="ECO:0000313" key="2">
    <source>
        <dbReference type="EMBL" id="ODQ86460.1"/>
    </source>
</evidence>
<keyword evidence="2" id="KW-0645">Protease</keyword>
<keyword evidence="2" id="KW-0031">Aminopeptidase</keyword>
<evidence type="ECO:0000313" key="3">
    <source>
        <dbReference type="Proteomes" id="UP000094053"/>
    </source>
</evidence>
<dbReference type="AlphaFoldDB" id="A0A1E3R949"/>
<accession>A0A1E3R949</accession>
<evidence type="ECO:0000256" key="1">
    <source>
        <dbReference type="SAM" id="Phobius"/>
    </source>
</evidence>
<sequence>MNLRRMLLLVGAVVLLVGVIGLLMPVSIPGPDNQKIGCGNAIAADDSAASQADSNNPVNLPILNEVVPHTDYVAQCQSAVSDRRTWTIPVAVIGVVVLAASFFVGGRTARAG</sequence>
<dbReference type="GO" id="GO:0004177">
    <property type="term" value="F:aminopeptidase activity"/>
    <property type="evidence" value="ECO:0007669"/>
    <property type="project" value="UniProtKB-KW"/>
</dbReference>
<keyword evidence="1" id="KW-1133">Transmembrane helix</keyword>
<dbReference type="OrthoDB" id="4752181at2"/>
<name>A0A1E3R949_MYCFV</name>
<protein>
    <submittedName>
        <fullName evidence="2">Aminopeptidase</fullName>
    </submittedName>
</protein>
<keyword evidence="3" id="KW-1185">Reference proteome</keyword>
<reference evidence="3" key="1">
    <citation type="submission" date="2016-09" db="EMBL/GenBank/DDBJ databases">
        <authorList>
            <person name="Greninger A.L."/>
            <person name="Jerome K.R."/>
            <person name="Mcnair B."/>
            <person name="Wallis C."/>
            <person name="Fang F."/>
        </authorList>
    </citation>
    <scope>NUCLEOTIDE SEQUENCE [LARGE SCALE GENOMIC DNA]</scope>
    <source>
        <strain evidence="3">M6</strain>
    </source>
</reference>
<organism evidence="2 3">
    <name type="scientific">Mycolicibacterium flavescens</name>
    <name type="common">Mycobacterium flavescens</name>
    <dbReference type="NCBI Taxonomy" id="1776"/>
    <lineage>
        <taxon>Bacteria</taxon>
        <taxon>Bacillati</taxon>
        <taxon>Actinomycetota</taxon>
        <taxon>Actinomycetes</taxon>
        <taxon>Mycobacteriales</taxon>
        <taxon>Mycobacteriaceae</taxon>
        <taxon>Mycolicibacterium</taxon>
    </lineage>
</organism>
<proteinExistence type="predicted"/>